<evidence type="ECO:0000256" key="3">
    <source>
        <dbReference type="ARBA" id="ARBA00022578"/>
    </source>
</evidence>
<proteinExistence type="inferred from homology"/>
<dbReference type="Pfam" id="PF00872">
    <property type="entry name" value="Transposase_mut"/>
    <property type="match status" value="1"/>
</dbReference>
<dbReference type="AlphaFoldDB" id="A0AAW7SVP2"/>
<keyword evidence="5 6" id="KW-0233">DNA recombination</keyword>
<accession>A0AAW7SVP2</accession>
<evidence type="ECO:0000256" key="6">
    <source>
        <dbReference type="RuleBase" id="RU365089"/>
    </source>
</evidence>
<protein>
    <recommendedName>
        <fullName evidence="6">Mutator family transposase</fullName>
    </recommendedName>
</protein>
<dbReference type="EMBL" id="JAUJRV010000003">
    <property type="protein sequence ID" value="MDN7794616.1"/>
    <property type="molecule type" value="Genomic_DNA"/>
</dbReference>
<feature type="region of interest" description="Disordered" evidence="7">
    <location>
        <begin position="63"/>
        <end position="87"/>
    </location>
</feature>
<evidence type="ECO:0000313" key="8">
    <source>
        <dbReference type="EMBL" id="MDN7794616.1"/>
    </source>
</evidence>
<evidence type="ECO:0000313" key="9">
    <source>
        <dbReference type="Proteomes" id="UP001171620"/>
    </source>
</evidence>
<dbReference type="PANTHER" id="PTHR33217">
    <property type="entry name" value="TRANSPOSASE FOR INSERTION SEQUENCE ELEMENT IS1081"/>
    <property type="match status" value="1"/>
</dbReference>
<comment type="caution">
    <text evidence="8">The sequence shown here is derived from an EMBL/GenBank/DDBJ whole genome shotgun (WGS) entry which is preliminary data.</text>
</comment>
<dbReference type="Proteomes" id="UP001171620">
    <property type="component" value="Unassembled WGS sequence"/>
</dbReference>
<dbReference type="PANTHER" id="PTHR33217:SF5">
    <property type="entry name" value="MUTATOR FAMILY TRANSPOSASE"/>
    <property type="match status" value="1"/>
</dbReference>
<dbReference type="GO" id="GO:0003677">
    <property type="term" value="F:DNA binding"/>
    <property type="evidence" value="ECO:0007669"/>
    <property type="project" value="UniProtKB-UniRule"/>
</dbReference>
<keyword evidence="4 6" id="KW-0238">DNA-binding</keyword>
<evidence type="ECO:0000256" key="7">
    <source>
        <dbReference type="SAM" id="MobiDB-lite"/>
    </source>
</evidence>
<evidence type="ECO:0000256" key="4">
    <source>
        <dbReference type="ARBA" id="ARBA00023125"/>
    </source>
</evidence>
<gene>
    <name evidence="8" type="ORF">QZM33_06505</name>
</gene>
<sequence length="160" mass="17796">MKKKRQTVARQAAARGPLPELPKELLDQLVKGPMTPAEVQDLMLAFNKAVIERAMGAEMNLHLGYRPGQSKPPGQANERNGASGKTVITDRGPVRVEVPRDRDGSFEPILIPKHERRFTTLGRMLQCRIKGSRAVRNSLLIFLLAVRRPIQAAASRVRLC</sequence>
<keyword evidence="3 6" id="KW-0815">Transposition</keyword>
<organism evidence="8 9">
    <name type="scientific">Burkholderia vietnamiensis</name>
    <dbReference type="NCBI Taxonomy" id="60552"/>
    <lineage>
        <taxon>Bacteria</taxon>
        <taxon>Pseudomonadati</taxon>
        <taxon>Pseudomonadota</taxon>
        <taxon>Betaproteobacteria</taxon>
        <taxon>Burkholderiales</taxon>
        <taxon>Burkholderiaceae</taxon>
        <taxon>Burkholderia</taxon>
        <taxon>Burkholderia cepacia complex</taxon>
    </lineage>
</organism>
<comment type="similarity">
    <text evidence="2 6">Belongs to the transposase mutator family.</text>
</comment>
<evidence type="ECO:0000256" key="1">
    <source>
        <dbReference type="ARBA" id="ARBA00002190"/>
    </source>
</evidence>
<evidence type="ECO:0000256" key="2">
    <source>
        <dbReference type="ARBA" id="ARBA00010961"/>
    </source>
</evidence>
<dbReference type="GO" id="GO:0006313">
    <property type="term" value="P:DNA transposition"/>
    <property type="evidence" value="ECO:0007669"/>
    <property type="project" value="UniProtKB-UniRule"/>
</dbReference>
<evidence type="ECO:0000256" key="5">
    <source>
        <dbReference type="ARBA" id="ARBA00023172"/>
    </source>
</evidence>
<dbReference type="GO" id="GO:0004803">
    <property type="term" value="F:transposase activity"/>
    <property type="evidence" value="ECO:0007669"/>
    <property type="project" value="UniProtKB-UniRule"/>
</dbReference>
<keyword evidence="6" id="KW-0814">Transposable element</keyword>
<name>A0AAW7SVP2_BURVI</name>
<dbReference type="InterPro" id="IPR001207">
    <property type="entry name" value="Transposase_mutator"/>
</dbReference>
<feature type="region of interest" description="Disordered" evidence="7">
    <location>
        <begin position="1"/>
        <end position="20"/>
    </location>
</feature>
<comment type="function">
    <text evidence="1 6">Required for the transposition of the insertion element.</text>
</comment>
<reference evidence="8" key="1">
    <citation type="submission" date="2023-07" db="EMBL/GenBank/DDBJ databases">
        <title>A collection of bacterial strains from the Burkholderia cepacia Research Laboratory and Repository.</title>
        <authorList>
            <person name="Lipuma J."/>
            <person name="Spilker T."/>
            <person name="Caverly L."/>
        </authorList>
    </citation>
    <scope>NUCLEOTIDE SEQUENCE</scope>
    <source>
        <strain evidence="8">AU44268</strain>
    </source>
</reference>